<comment type="similarity">
    <text evidence="1">Belongs to the FHIP family.</text>
</comment>
<evidence type="ECO:0000256" key="2">
    <source>
        <dbReference type="SAM" id="MobiDB-lite"/>
    </source>
</evidence>
<name>A0A2G5B189_COERN</name>
<dbReference type="PANTHER" id="PTHR21705">
    <property type="entry name" value="RAI16 PROTEIN-RELATED"/>
    <property type="match status" value="1"/>
</dbReference>
<evidence type="ECO:0000313" key="4">
    <source>
        <dbReference type="EMBL" id="PIA12776.1"/>
    </source>
</evidence>
<dbReference type="InterPro" id="IPR019384">
    <property type="entry name" value="FHIP"/>
</dbReference>
<gene>
    <name evidence="4" type="ORF">COEREDRAFT_12200</name>
</gene>
<dbReference type="EMBL" id="KZ303571">
    <property type="protein sequence ID" value="PIA12776.1"/>
    <property type="molecule type" value="Genomic_DNA"/>
</dbReference>
<dbReference type="InterPro" id="IPR045669">
    <property type="entry name" value="FHIP_C"/>
</dbReference>
<dbReference type="Pfam" id="PF19314">
    <property type="entry name" value="DUF5917"/>
    <property type="match status" value="1"/>
</dbReference>
<dbReference type="AlphaFoldDB" id="A0A2G5B189"/>
<protein>
    <recommendedName>
        <fullName evidence="3">FHF complex subunit HOOK-interacting protein C-terminal domain-containing protein</fullName>
    </recommendedName>
</protein>
<feature type="region of interest" description="Disordered" evidence="2">
    <location>
        <begin position="500"/>
        <end position="522"/>
    </location>
</feature>
<dbReference type="Pfam" id="PF10257">
    <property type="entry name" value="RAI16-like"/>
    <property type="match status" value="1"/>
</dbReference>
<accession>A0A2G5B189</accession>
<dbReference type="Proteomes" id="UP000242474">
    <property type="component" value="Unassembled WGS sequence"/>
</dbReference>
<evidence type="ECO:0000313" key="5">
    <source>
        <dbReference type="Proteomes" id="UP000242474"/>
    </source>
</evidence>
<keyword evidence="5" id="KW-1185">Reference proteome</keyword>
<feature type="compositionally biased region" description="Polar residues" evidence="2">
    <location>
        <begin position="512"/>
        <end position="522"/>
    </location>
</feature>
<feature type="domain" description="FHF complex subunit HOOK-interacting protein C-terminal" evidence="3">
    <location>
        <begin position="753"/>
        <end position="845"/>
    </location>
</feature>
<dbReference type="PANTHER" id="PTHR21705:SF11">
    <property type="entry name" value="FHIP FAMILY PROTEIN CG3558"/>
    <property type="match status" value="1"/>
</dbReference>
<proteinExistence type="inferred from homology"/>
<dbReference type="STRING" id="763665.A0A2G5B189"/>
<organism evidence="4 5">
    <name type="scientific">Coemansia reversa (strain ATCC 12441 / NRRL 1564)</name>
    <dbReference type="NCBI Taxonomy" id="763665"/>
    <lineage>
        <taxon>Eukaryota</taxon>
        <taxon>Fungi</taxon>
        <taxon>Fungi incertae sedis</taxon>
        <taxon>Zoopagomycota</taxon>
        <taxon>Kickxellomycotina</taxon>
        <taxon>Kickxellomycetes</taxon>
        <taxon>Kickxellales</taxon>
        <taxon>Kickxellaceae</taxon>
        <taxon>Coemansia</taxon>
    </lineage>
</organism>
<evidence type="ECO:0000259" key="3">
    <source>
        <dbReference type="Pfam" id="PF19314"/>
    </source>
</evidence>
<evidence type="ECO:0000256" key="1">
    <source>
        <dbReference type="ARBA" id="ARBA00024336"/>
    </source>
</evidence>
<dbReference type="OrthoDB" id="5350595at2759"/>
<reference evidence="4 5" key="1">
    <citation type="journal article" date="2015" name="Genome Biol. Evol.">
        <title>Phylogenomic analyses indicate that early fungi evolved digesting cell walls of algal ancestors of land plants.</title>
        <authorList>
            <person name="Chang Y."/>
            <person name="Wang S."/>
            <person name="Sekimoto S."/>
            <person name="Aerts A.L."/>
            <person name="Choi C."/>
            <person name="Clum A."/>
            <person name="LaButti K.M."/>
            <person name="Lindquist E.A."/>
            <person name="Yee Ngan C."/>
            <person name="Ohm R.A."/>
            <person name="Salamov A.A."/>
            <person name="Grigoriev I.V."/>
            <person name="Spatafora J.W."/>
            <person name="Berbee M.L."/>
        </authorList>
    </citation>
    <scope>NUCLEOTIDE SEQUENCE [LARGE SCALE GENOMIC DNA]</scope>
    <source>
        <strain evidence="4 5">NRRL 1564</strain>
    </source>
</reference>
<sequence>MSFFGASGERQGTGMIGRVRTLVDNVAEAFESGNNRTRRDSLLWHWERIHEHYSGQRQDDLRRQQLGDTAIPQHLDGMMRALASEILEAGASEQAEQPLEFGACMEYLLQYHVLGDLVDFADIDLPRGMRAQVVRFFDDFVASIPLGLLPESAIRLPLVAVMRQSLRVVQSCPADALTREVPNARLGLGYGRVHRDSTATVLCYALLRLIATLLARLREHAIMACLFFDSGAGDWPRGGDLAVVALRATSAAAAAQPARGHELFIVHVIVEYLLAPGEIGAVAREALVEVVRVLVAPEDRARYVRFVVEQARIPALLVEHLAYLHAQLPVSRPVPRAEVSLFGLRYAGARKRPPLERRMHGAQADPRPDALKVRLRKLLDRPLWSPQGERAREESRVAAAARQTLEHVDAFFLCWELLDEVTVAAQTEPKVVAAVQSQLTNGFLRSHIEPALLSARDGSCSHAITTVAYLADLVAATHSDCVLDALFAVLLGPGLGPERLPESRVSGEGSPTAESPQNPQSLLSQEDQELIDAIEDDELRAEAIALLLPTDVATVSTNTTKNAVSNSTDTPLRTALITWMTTEDGTHLSLNTLRLFDAILATMNQFAYCSLVLRNFSEPPEGQPALGRGQSAAADQELVRAVVERFLDAAPSTIAGALPESVVSAAIHIDNGTVASPTEVPPLPTPSPQSHQQNDILPEIQLREAPGCDEYAADCMRRLRIAKQYILRCWKRNPQTNVNNDDADKALGSFYPGTFLASLIRQLTMVVRRHMAYNLLLTSIFNRLICVADPALSAYLFLASSAVLPPAMGIRQLPLYDALVQASADAYVKSERVPRFSARLTRQHREGVETAVRVGAVKATSILQQQSPVSTRSRQLSSDNPSAFPVLDEQLTSTPRNRNEVAAAAAFLGTPIKRFVHGYIVLDEFAKEMAAAAMALHSLELDRQLDHTQLKDSTIDDDGLDELLDYYDPEEPAYRQASIVCESLRASRNSVIDLSDKLQSSLSLLQENNLVLSTNIHNSQRTTKSTLNSNIT</sequence>